<reference evidence="2 3" key="2">
    <citation type="journal article" date="2011" name="Stand. Genomic Sci.">
        <title>Complete genome sequence of Truepera radiovictrix type strain (RQ-24).</title>
        <authorList>
            <person name="Ivanova N."/>
            <person name="Rohde C."/>
            <person name="Munk C."/>
            <person name="Nolan M."/>
            <person name="Lucas S."/>
            <person name="Del Rio T.G."/>
            <person name="Tice H."/>
            <person name="Deshpande S."/>
            <person name="Cheng J.F."/>
            <person name="Tapia R."/>
            <person name="Han C."/>
            <person name="Goodwin L."/>
            <person name="Pitluck S."/>
            <person name="Liolios K."/>
            <person name="Mavromatis K."/>
            <person name="Mikhailova N."/>
            <person name="Pati A."/>
            <person name="Chen A."/>
            <person name="Palaniappan K."/>
            <person name="Land M."/>
            <person name="Hauser L."/>
            <person name="Chang Y.J."/>
            <person name="Jeffries C.D."/>
            <person name="Brambilla E."/>
            <person name="Rohde M."/>
            <person name="Goker M."/>
            <person name="Tindall B.J."/>
            <person name="Woyke T."/>
            <person name="Bristow J."/>
            <person name="Eisen J.A."/>
            <person name="Markowitz V."/>
            <person name="Hugenholtz P."/>
            <person name="Kyrpides N.C."/>
            <person name="Klenk H.P."/>
            <person name="Lapidus A."/>
        </authorList>
    </citation>
    <scope>NUCLEOTIDE SEQUENCE [LARGE SCALE GENOMIC DNA]</scope>
    <source>
        <strain evidence="3">DSM 17093 / CIP 108686 / LMG 22925 / RQ-24</strain>
    </source>
</reference>
<keyword evidence="1" id="KW-0732">Signal</keyword>
<dbReference type="OrthoDB" id="175993at2"/>
<dbReference type="HOGENOM" id="CLU_776006_0_0_0"/>
<feature type="chain" id="PRO_5003094179" description="Abnormal spindle-like microcephaly-associated protein ASH domain-containing protein" evidence="1">
    <location>
        <begin position="20"/>
        <end position="357"/>
    </location>
</feature>
<dbReference type="AlphaFoldDB" id="D7CQD9"/>
<gene>
    <name evidence="2" type="ordered locus">Trad_1805</name>
</gene>
<name>D7CQD9_TRURR</name>
<keyword evidence="3" id="KW-1185">Reference proteome</keyword>
<organism evidence="2 3">
    <name type="scientific">Truepera radiovictrix (strain DSM 17093 / CIP 108686 / LMG 22925 / RQ-24)</name>
    <dbReference type="NCBI Taxonomy" id="649638"/>
    <lineage>
        <taxon>Bacteria</taxon>
        <taxon>Thermotogati</taxon>
        <taxon>Deinococcota</taxon>
        <taxon>Deinococci</taxon>
        <taxon>Trueperales</taxon>
        <taxon>Trueperaceae</taxon>
        <taxon>Truepera</taxon>
    </lineage>
</organism>
<dbReference type="STRING" id="649638.Trad_1805"/>
<sequence length="357" mass="38407">MTRRVTLGTLLVIPALTLAGCQRPATVPEAGVLTFNRDALVFNAGGLLPNDTRALELRNTGRGPLEATLTVTGEDAARFTADLTGPLRLEAGESRTLNVTFTPDGTLGPQRAALRFDVTHGAAELDEVYLGGLSVEGQEGTREPSLQWIFDTYGFAIDTGDPDPSTSSLTSEVVNAPVGDEVWAQTFRAADPAEPVSVEVIAAFGVPDVEPVFTFGFYDASAAEPPLQTLLSLPITPTLNGQRLEPVIRPEAAATDVEAGRVVRFWAPAGPFGFFSFWPTTRFFDERTVYTEDARNTFRGAAPHHVRTYPLRTRAGETVANAFVLAVDESTRLFDFNDAVLIIRNVQPVAATQAVAE</sequence>
<dbReference type="Gene3D" id="2.60.40.10">
    <property type="entry name" value="Immunoglobulins"/>
    <property type="match status" value="1"/>
</dbReference>
<evidence type="ECO:0008006" key="4">
    <source>
        <dbReference type="Google" id="ProtNLM"/>
    </source>
</evidence>
<dbReference type="EMBL" id="CP002049">
    <property type="protein sequence ID" value="ADI14923.1"/>
    <property type="molecule type" value="Genomic_DNA"/>
</dbReference>
<evidence type="ECO:0000313" key="3">
    <source>
        <dbReference type="Proteomes" id="UP000000379"/>
    </source>
</evidence>
<accession>D7CQD9</accession>
<dbReference type="KEGG" id="tra:Trad_1805"/>
<dbReference type="PROSITE" id="PS51257">
    <property type="entry name" value="PROKAR_LIPOPROTEIN"/>
    <property type="match status" value="1"/>
</dbReference>
<proteinExistence type="predicted"/>
<dbReference type="InterPro" id="IPR013783">
    <property type="entry name" value="Ig-like_fold"/>
</dbReference>
<dbReference type="eggNOG" id="COG2133">
    <property type="taxonomic scope" value="Bacteria"/>
</dbReference>
<protein>
    <recommendedName>
        <fullName evidence="4">Abnormal spindle-like microcephaly-associated protein ASH domain-containing protein</fullName>
    </recommendedName>
</protein>
<feature type="signal peptide" evidence="1">
    <location>
        <begin position="1"/>
        <end position="19"/>
    </location>
</feature>
<evidence type="ECO:0000256" key="1">
    <source>
        <dbReference type="SAM" id="SignalP"/>
    </source>
</evidence>
<reference evidence="3" key="1">
    <citation type="submission" date="2010-05" db="EMBL/GenBank/DDBJ databases">
        <title>The complete genome of Truepera radiovictris DSM 17093.</title>
        <authorList>
            <consortium name="US DOE Joint Genome Institute (JGI-PGF)"/>
            <person name="Lucas S."/>
            <person name="Copeland A."/>
            <person name="Lapidus A."/>
            <person name="Glavina del Rio T."/>
            <person name="Dalin E."/>
            <person name="Tice H."/>
            <person name="Bruce D."/>
            <person name="Goodwin L."/>
            <person name="Pitluck S."/>
            <person name="Kyrpides N."/>
            <person name="Mavromatis K."/>
            <person name="Ovchinnikova G."/>
            <person name="Munk A.C."/>
            <person name="Detter J.C."/>
            <person name="Han C."/>
            <person name="Tapia R."/>
            <person name="Land M."/>
            <person name="Hauser L."/>
            <person name="Markowitz V."/>
            <person name="Cheng J.-F."/>
            <person name="Hugenholtz P."/>
            <person name="Woyke T."/>
            <person name="Wu D."/>
            <person name="Tindall B."/>
            <person name="Pomrenke H.G."/>
            <person name="Brambilla E."/>
            <person name="Klenk H.-P."/>
            <person name="Eisen J.A."/>
        </authorList>
    </citation>
    <scope>NUCLEOTIDE SEQUENCE [LARGE SCALE GENOMIC DNA]</scope>
    <source>
        <strain evidence="3">DSM 17093 / CIP 108686 / LMG 22925 / RQ-24</strain>
    </source>
</reference>
<evidence type="ECO:0000313" key="2">
    <source>
        <dbReference type="EMBL" id="ADI14923.1"/>
    </source>
</evidence>
<dbReference type="Proteomes" id="UP000000379">
    <property type="component" value="Chromosome"/>
</dbReference>
<dbReference type="RefSeq" id="WP_013178289.1">
    <property type="nucleotide sequence ID" value="NC_014221.1"/>
</dbReference>